<dbReference type="STRING" id="870242.cpu_05950"/>
<dbReference type="InterPro" id="IPR015422">
    <property type="entry name" value="PyrdxlP-dep_Trfase_small"/>
</dbReference>
<dbReference type="SUPFAM" id="SSF53383">
    <property type="entry name" value="PLP-dependent transferases"/>
    <property type="match status" value="1"/>
</dbReference>
<evidence type="ECO:0000256" key="6">
    <source>
        <dbReference type="ARBA" id="ARBA00050776"/>
    </source>
</evidence>
<keyword evidence="9" id="KW-1185">Reference proteome</keyword>
<dbReference type="Pfam" id="PF00266">
    <property type="entry name" value="Aminotran_5"/>
    <property type="match status" value="1"/>
</dbReference>
<keyword evidence="4" id="KW-0808">Transferase</keyword>
<comment type="similarity">
    <text evidence="2">Belongs to the class-V pyridoxal-phosphate-dependent aminotransferase family. Csd subfamily.</text>
</comment>
<name>A0A1L8CT16_9THEO</name>
<reference evidence="9" key="1">
    <citation type="submission" date="2016-12" db="EMBL/GenBank/DDBJ databases">
        <title>Draft Genome Sequences od Carboxydothermus pertinax and islandicus, Hydrogenogenic Carboxydotrophic Bacteria.</title>
        <authorList>
            <person name="Fukuyama Y."/>
            <person name="Ohmae K."/>
            <person name="Yoneda Y."/>
            <person name="Yoshida T."/>
            <person name="Sako Y."/>
        </authorList>
    </citation>
    <scope>NUCLEOTIDE SEQUENCE [LARGE SCALE GENOMIC DNA]</scope>
    <source>
        <strain evidence="9">Ug1</strain>
    </source>
</reference>
<feature type="domain" description="Aminotransferase class V" evidence="7">
    <location>
        <begin position="4"/>
        <end position="372"/>
    </location>
</feature>
<dbReference type="AlphaFoldDB" id="A0A1L8CT16"/>
<dbReference type="EMBL" id="BDJK01000009">
    <property type="protein sequence ID" value="GAV22085.1"/>
    <property type="molecule type" value="Genomic_DNA"/>
</dbReference>
<evidence type="ECO:0000259" key="7">
    <source>
        <dbReference type="Pfam" id="PF00266"/>
    </source>
</evidence>
<sequence>MSPIYFDNSATTYPKPPEVFEAMLYFAEKIGANPGRGSHQRALKASQIILEAREAINTLINGVSADRVIFTANATESLNLALKGLLKTGDHVIASPFEHNAAQRPLNRLNREGVEVSYLSASPSGEIDPGEITKLLKPNTRAVVLTHASNVLGCITPVAEVGKICREVGIALIVDAAQSLGTIPVDVQSYNISLLAFTGHKGLYGPQGTGGLYIAPEWEKVVRTLKEGGTGGHSEEELPPEILPDKYESGTLNTIGIAGLKAGVEFVLKIGVEKIFQHEKKLTRKLYQGLKELGAEILGPDLVKDRAPLVSFNFPEADAATVSFMLDKLYDIATRSGLHCAPKAHEVAGTLDRGAVRASFSYFNTEEEVEKFLEAVKEIKDEL</sequence>
<dbReference type="Proteomes" id="UP000187485">
    <property type="component" value="Unassembled WGS sequence"/>
</dbReference>
<dbReference type="InterPro" id="IPR000192">
    <property type="entry name" value="Aminotrans_V_dom"/>
</dbReference>
<dbReference type="PANTHER" id="PTHR43586">
    <property type="entry name" value="CYSTEINE DESULFURASE"/>
    <property type="match status" value="1"/>
</dbReference>
<dbReference type="PIRSF" id="PIRSF005572">
    <property type="entry name" value="NifS"/>
    <property type="match status" value="1"/>
</dbReference>
<dbReference type="EC" id="2.8.1.7" evidence="3"/>
<dbReference type="InterPro" id="IPR015424">
    <property type="entry name" value="PyrdxlP-dep_Trfase"/>
</dbReference>
<dbReference type="GO" id="GO:0006534">
    <property type="term" value="P:cysteine metabolic process"/>
    <property type="evidence" value="ECO:0007669"/>
    <property type="project" value="InterPro"/>
</dbReference>
<dbReference type="OrthoDB" id="9804366at2"/>
<comment type="caution">
    <text evidence="8">The sequence shown here is derived from an EMBL/GenBank/DDBJ whole genome shotgun (WGS) entry which is preliminary data.</text>
</comment>
<keyword evidence="5" id="KW-0663">Pyridoxal phosphate</keyword>
<dbReference type="CDD" id="cd06453">
    <property type="entry name" value="SufS_like"/>
    <property type="match status" value="1"/>
</dbReference>
<dbReference type="InterPro" id="IPR016454">
    <property type="entry name" value="Cysteine_dSase"/>
</dbReference>
<evidence type="ECO:0000256" key="1">
    <source>
        <dbReference type="ARBA" id="ARBA00001933"/>
    </source>
</evidence>
<organism evidence="8 9">
    <name type="scientific">Carboxydothermus pertinax</name>
    <dbReference type="NCBI Taxonomy" id="870242"/>
    <lineage>
        <taxon>Bacteria</taxon>
        <taxon>Bacillati</taxon>
        <taxon>Bacillota</taxon>
        <taxon>Clostridia</taxon>
        <taxon>Thermoanaerobacterales</taxon>
        <taxon>Thermoanaerobacteraceae</taxon>
        <taxon>Carboxydothermus</taxon>
    </lineage>
</organism>
<dbReference type="Gene3D" id="3.90.1150.10">
    <property type="entry name" value="Aspartate Aminotransferase, domain 1"/>
    <property type="match status" value="1"/>
</dbReference>
<dbReference type="InterPro" id="IPR015421">
    <property type="entry name" value="PyrdxlP-dep_Trfase_major"/>
</dbReference>
<dbReference type="GO" id="GO:0030170">
    <property type="term" value="F:pyridoxal phosphate binding"/>
    <property type="evidence" value="ECO:0007669"/>
    <property type="project" value="InterPro"/>
</dbReference>
<comment type="cofactor">
    <cofactor evidence="1">
        <name>pyridoxal 5'-phosphate</name>
        <dbReference type="ChEBI" id="CHEBI:597326"/>
    </cofactor>
</comment>
<evidence type="ECO:0000256" key="4">
    <source>
        <dbReference type="ARBA" id="ARBA00022679"/>
    </source>
</evidence>
<comment type="catalytic activity">
    <reaction evidence="6">
        <text>(sulfur carrier)-H + L-cysteine = (sulfur carrier)-SH + L-alanine</text>
        <dbReference type="Rhea" id="RHEA:43892"/>
        <dbReference type="Rhea" id="RHEA-COMP:14737"/>
        <dbReference type="Rhea" id="RHEA-COMP:14739"/>
        <dbReference type="ChEBI" id="CHEBI:29917"/>
        <dbReference type="ChEBI" id="CHEBI:35235"/>
        <dbReference type="ChEBI" id="CHEBI:57972"/>
        <dbReference type="ChEBI" id="CHEBI:64428"/>
        <dbReference type="EC" id="2.8.1.7"/>
    </reaction>
</comment>
<dbReference type="InterPro" id="IPR010970">
    <property type="entry name" value="Cys_dSase_SufS"/>
</dbReference>
<dbReference type="GO" id="GO:0031071">
    <property type="term" value="F:cysteine desulfurase activity"/>
    <property type="evidence" value="ECO:0007669"/>
    <property type="project" value="UniProtKB-EC"/>
</dbReference>
<proteinExistence type="inferred from homology"/>
<evidence type="ECO:0000256" key="2">
    <source>
        <dbReference type="ARBA" id="ARBA00010447"/>
    </source>
</evidence>
<protein>
    <recommendedName>
        <fullName evidence="3">cysteine desulfurase</fullName>
        <ecNumber evidence="3">2.8.1.7</ecNumber>
    </recommendedName>
</protein>
<dbReference type="NCBIfam" id="TIGR01977">
    <property type="entry name" value="am_tr_V_EF2568"/>
    <property type="match status" value="1"/>
</dbReference>
<dbReference type="Gene3D" id="3.40.640.10">
    <property type="entry name" value="Type I PLP-dependent aspartate aminotransferase-like (Major domain)"/>
    <property type="match status" value="1"/>
</dbReference>
<evidence type="ECO:0000256" key="3">
    <source>
        <dbReference type="ARBA" id="ARBA00012239"/>
    </source>
</evidence>
<dbReference type="InterPro" id="IPR010969">
    <property type="entry name" value="Cys_dSase-rel_unknwn_funct"/>
</dbReference>
<dbReference type="PANTHER" id="PTHR43586:SF4">
    <property type="entry name" value="ISOPENICILLIN N EPIMERASE"/>
    <property type="match status" value="1"/>
</dbReference>
<gene>
    <name evidence="8" type="ORF">cpu_05950</name>
</gene>
<evidence type="ECO:0000313" key="8">
    <source>
        <dbReference type="EMBL" id="GAV22085.1"/>
    </source>
</evidence>
<evidence type="ECO:0000256" key="5">
    <source>
        <dbReference type="ARBA" id="ARBA00022898"/>
    </source>
</evidence>
<accession>A0A1L8CT16</accession>
<evidence type="ECO:0000313" key="9">
    <source>
        <dbReference type="Proteomes" id="UP000187485"/>
    </source>
</evidence>
<dbReference type="RefSeq" id="WP_075858526.1">
    <property type="nucleotide sequence ID" value="NZ_BDJK01000009.1"/>
</dbReference>